<gene>
    <name evidence="9" type="ORF">IM811_006862</name>
</gene>
<organism evidence="9 10">
    <name type="scientific">Bionectria ochroleuca</name>
    <name type="common">Gliocladium roseum</name>
    <dbReference type="NCBI Taxonomy" id="29856"/>
    <lineage>
        <taxon>Eukaryota</taxon>
        <taxon>Fungi</taxon>
        <taxon>Dikarya</taxon>
        <taxon>Ascomycota</taxon>
        <taxon>Pezizomycotina</taxon>
        <taxon>Sordariomycetes</taxon>
        <taxon>Hypocreomycetidae</taxon>
        <taxon>Hypocreales</taxon>
        <taxon>Bionectriaceae</taxon>
        <taxon>Clonostachys</taxon>
    </lineage>
</organism>
<dbReference type="CDD" id="cd12148">
    <property type="entry name" value="fungal_TF_MHR"/>
    <property type="match status" value="1"/>
</dbReference>
<keyword evidence="6" id="KW-0539">Nucleus</keyword>
<evidence type="ECO:0000256" key="7">
    <source>
        <dbReference type="SAM" id="MobiDB-lite"/>
    </source>
</evidence>
<dbReference type="GO" id="GO:0045944">
    <property type="term" value="P:positive regulation of transcription by RNA polymerase II"/>
    <property type="evidence" value="ECO:0007669"/>
    <property type="project" value="TreeGrafter"/>
</dbReference>
<evidence type="ECO:0000256" key="3">
    <source>
        <dbReference type="ARBA" id="ARBA00023015"/>
    </source>
</evidence>
<feature type="region of interest" description="Disordered" evidence="7">
    <location>
        <begin position="59"/>
        <end position="86"/>
    </location>
</feature>
<proteinExistence type="predicted"/>
<dbReference type="GO" id="GO:0005634">
    <property type="term" value="C:nucleus"/>
    <property type="evidence" value="ECO:0007669"/>
    <property type="project" value="UniProtKB-SubCell"/>
</dbReference>
<reference evidence="9" key="1">
    <citation type="submission" date="2020-10" db="EMBL/GenBank/DDBJ databases">
        <title>High-Quality Genome Resource of Clonostachys rosea strain S41 by Oxford Nanopore Long-Read Sequencing.</title>
        <authorList>
            <person name="Wang H."/>
        </authorList>
    </citation>
    <scope>NUCLEOTIDE SEQUENCE</scope>
    <source>
        <strain evidence="9">S41</strain>
    </source>
</reference>
<dbReference type="GO" id="GO:0043565">
    <property type="term" value="F:sequence-specific DNA binding"/>
    <property type="evidence" value="ECO:0007669"/>
    <property type="project" value="TreeGrafter"/>
</dbReference>
<feature type="region of interest" description="Disordered" evidence="7">
    <location>
        <begin position="349"/>
        <end position="375"/>
    </location>
</feature>
<dbReference type="InterPro" id="IPR007219">
    <property type="entry name" value="XnlR_reg_dom"/>
</dbReference>
<evidence type="ECO:0000259" key="8">
    <source>
        <dbReference type="PROSITE" id="PS50048"/>
    </source>
</evidence>
<protein>
    <recommendedName>
        <fullName evidence="8">Zn(2)-C6 fungal-type domain-containing protein</fullName>
    </recommendedName>
</protein>
<dbReference type="SMART" id="SM00906">
    <property type="entry name" value="Fungal_trans"/>
    <property type="match status" value="1"/>
</dbReference>
<keyword evidence="5" id="KW-0804">Transcription</keyword>
<evidence type="ECO:0000256" key="6">
    <source>
        <dbReference type="ARBA" id="ARBA00023242"/>
    </source>
</evidence>
<feature type="domain" description="Zn(2)-C6 fungal-type" evidence="8">
    <location>
        <begin position="16"/>
        <end position="45"/>
    </location>
</feature>
<sequence length="672" mass="75787">MERSSRESHRVRVSRACDRCKRRKIRCTGKQPCELCVRATSQCLYSAPYTRGRIPRIVGDLTSRPTKNERREGPLPSRHAVPRSPLASSDGVAISIHLVSAAEAPSRASPEVAREDLEGHYVGPASGLSFLLRVQERLHHTTSGFTFGDIPLPEFDPTFCSMLSKEDSSLLLQRYFDFTVPVDRFLHQTTLEMWLDEFHETRGIMADDRKAPAKRAILWMVFALAQEHMSNESATIRSQKSTCYFLAANYQLRKDSAEITLADVQARLCQCLWLLSRSRMNHCWSLFGTAARLALAIGLHRKRQPDTSLGWNAVVERECCRRTFWNAYCLDNYLSIALGRPRIFHDDDIDQELPSTTDDRDIFPHTGPRQSDSGQSSMLAPVAYYKLSQVVSSILKDLYSIRPPSTADRCKLSTNYSQRLKVWRSGIPRFLDADDFDTSLLPPILQRQRNVLNLSYWHTIILLNRHFLLSNFAHIELNSRTHRKGPHKAQIEEGIRDCLDAAMNIVDRVTHLIQSGQMFHSFWTTSYFSFSAMVVLYVYAIQQASTPESSSSYLDAAAQCQRQMSDMAEPGSLSARYCLVLEELRLVAMQRRSQVAVPPPLDQGVSTIHVGGMGNVEGPIGHFDGNDSLLSYSYENTMDFYTSPGSSGADIASWIEFESVVFPGLGGFDVST</sequence>
<dbReference type="Gene3D" id="4.10.240.10">
    <property type="entry name" value="Zn(2)-C6 fungal-type DNA-binding domain"/>
    <property type="match status" value="1"/>
</dbReference>
<keyword evidence="2" id="KW-0479">Metal-binding</keyword>
<evidence type="ECO:0000313" key="9">
    <source>
        <dbReference type="EMBL" id="KAF9743206.1"/>
    </source>
</evidence>
<evidence type="ECO:0000256" key="4">
    <source>
        <dbReference type="ARBA" id="ARBA00023125"/>
    </source>
</evidence>
<dbReference type="PROSITE" id="PS50048">
    <property type="entry name" value="ZN2_CY6_FUNGAL_2"/>
    <property type="match status" value="1"/>
</dbReference>
<keyword evidence="3" id="KW-0805">Transcription regulation</keyword>
<dbReference type="InterPro" id="IPR036864">
    <property type="entry name" value="Zn2-C6_fun-type_DNA-bd_sf"/>
</dbReference>
<dbReference type="InterPro" id="IPR051711">
    <property type="entry name" value="Stress_Response_Reg"/>
</dbReference>
<name>A0A8H7K1Z0_BIOOC</name>
<evidence type="ECO:0000256" key="2">
    <source>
        <dbReference type="ARBA" id="ARBA00022723"/>
    </source>
</evidence>
<comment type="subcellular location">
    <subcellularLocation>
        <location evidence="1">Nucleus</location>
    </subcellularLocation>
</comment>
<dbReference type="GO" id="GO:0006351">
    <property type="term" value="P:DNA-templated transcription"/>
    <property type="evidence" value="ECO:0007669"/>
    <property type="project" value="InterPro"/>
</dbReference>
<dbReference type="AlphaFoldDB" id="A0A8H7K1Z0"/>
<dbReference type="GO" id="GO:0000981">
    <property type="term" value="F:DNA-binding transcription factor activity, RNA polymerase II-specific"/>
    <property type="evidence" value="ECO:0007669"/>
    <property type="project" value="InterPro"/>
</dbReference>
<dbReference type="PANTHER" id="PTHR47540">
    <property type="entry name" value="THIAMINE REPRESSIBLE GENES REGULATORY PROTEIN THI5"/>
    <property type="match status" value="1"/>
</dbReference>
<evidence type="ECO:0000256" key="1">
    <source>
        <dbReference type="ARBA" id="ARBA00004123"/>
    </source>
</evidence>
<dbReference type="Pfam" id="PF00172">
    <property type="entry name" value="Zn_clus"/>
    <property type="match status" value="1"/>
</dbReference>
<comment type="caution">
    <text evidence="9">The sequence shown here is derived from an EMBL/GenBank/DDBJ whole genome shotgun (WGS) entry which is preliminary data.</text>
</comment>
<dbReference type="SMART" id="SM00066">
    <property type="entry name" value="GAL4"/>
    <property type="match status" value="1"/>
</dbReference>
<dbReference type="Pfam" id="PF04082">
    <property type="entry name" value="Fungal_trans"/>
    <property type="match status" value="1"/>
</dbReference>
<dbReference type="Proteomes" id="UP000616885">
    <property type="component" value="Unassembled WGS sequence"/>
</dbReference>
<dbReference type="PANTHER" id="PTHR47540:SF3">
    <property type="entry name" value="ZN(II)2CYS6 TRANSCRIPTION FACTOR (EUROFUNG)"/>
    <property type="match status" value="1"/>
</dbReference>
<dbReference type="EMBL" id="JADCTT010000018">
    <property type="protein sequence ID" value="KAF9743206.1"/>
    <property type="molecule type" value="Genomic_DNA"/>
</dbReference>
<dbReference type="CDD" id="cd00067">
    <property type="entry name" value="GAL4"/>
    <property type="match status" value="1"/>
</dbReference>
<dbReference type="PROSITE" id="PS00463">
    <property type="entry name" value="ZN2_CY6_FUNGAL_1"/>
    <property type="match status" value="1"/>
</dbReference>
<keyword evidence="4" id="KW-0238">DNA-binding</keyword>
<accession>A0A8H7K1Z0</accession>
<evidence type="ECO:0000256" key="5">
    <source>
        <dbReference type="ARBA" id="ARBA00023163"/>
    </source>
</evidence>
<dbReference type="GO" id="GO:0008270">
    <property type="term" value="F:zinc ion binding"/>
    <property type="evidence" value="ECO:0007669"/>
    <property type="project" value="InterPro"/>
</dbReference>
<evidence type="ECO:0000313" key="10">
    <source>
        <dbReference type="Proteomes" id="UP000616885"/>
    </source>
</evidence>
<dbReference type="InterPro" id="IPR001138">
    <property type="entry name" value="Zn2Cys6_DnaBD"/>
</dbReference>
<dbReference type="SUPFAM" id="SSF57701">
    <property type="entry name" value="Zn2/Cys6 DNA-binding domain"/>
    <property type="match status" value="1"/>
</dbReference>